<dbReference type="FunFam" id="3.90.1150.10:FF:000001">
    <property type="entry name" value="Aspartate aminotransferase"/>
    <property type="match status" value="1"/>
</dbReference>
<keyword evidence="6" id="KW-0663">Pyridoxal phosphate</keyword>
<proteinExistence type="inferred from homology"/>
<dbReference type="Gene3D" id="3.90.1150.10">
    <property type="entry name" value="Aspartate Aminotransferase, domain 1"/>
    <property type="match status" value="1"/>
</dbReference>
<comment type="caution">
    <text evidence="9">The sequence shown here is derived from an EMBL/GenBank/DDBJ whole genome shotgun (WGS) entry which is preliminary data.</text>
</comment>
<evidence type="ECO:0000313" key="9">
    <source>
        <dbReference type="EMBL" id="CAJ2506733.1"/>
    </source>
</evidence>
<sequence length="411" mass="45209">MGSLDQSASVFSSLDSIPYDEAYRVLAAFTKNPSPDKISLGAGVYRDGEGKPWTLTSVKQAIPRLPDNYDYLPQGGFPPFISASRKLLLGDLSERVDEKLISIQTVSGTGACHVGAVLLINSFKPKNVWISDPTWINHSLIWECAGPDVTRKFYPYYHAETRSFDFEGMIAALDGGAERGDVVILQACAHNPTGLDPSKEQWKSIADICEKKGLISFFDTAYQGFASGDVDEDAWAVRHFAERGTLELCIAQSFSKNFGLYGERVGAFHLLARDAAVKPAVQSQLVRIVRSEVSCSPSFGCKIVATVLNDEKLRSQWVEDLKTMSSRIRSMREALLKELQSRGTPGSWDHIVSQIGMFSYTGLNKEQVKELESQHHIYLLSSGRASIPGLTSHNVARVAQAIDAVVRKTQG</sequence>
<evidence type="ECO:0000256" key="1">
    <source>
        <dbReference type="ARBA" id="ARBA00001933"/>
    </source>
</evidence>
<dbReference type="CDD" id="cd00609">
    <property type="entry name" value="AAT_like"/>
    <property type="match status" value="1"/>
</dbReference>
<dbReference type="AlphaFoldDB" id="A0AAI8VKU5"/>
<organism evidence="9 10">
    <name type="scientific">Anthostomella pinea</name>
    <dbReference type="NCBI Taxonomy" id="933095"/>
    <lineage>
        <taxon>Eukaryota</taxon>
        <taxon>Fungi</taxon>
        <taxon>Dikarya</taxon>
        <taxon>Ascomycota</taxon>
        <taxon>Pezizomycotina</taxon>
        <taxon>Sordariomycetes</taxon>
        <taxon>Xylariomycetidae</taxon>
        <taxon>Xylariales</taxon>
        <taxon>Xylariaceae</taxon>
        <taxon>Anthostomella</taxon>
    </lineage>
</organism>
<dbReference type="GO" id="GO:0006532">
    <property type="term" value="P:aspartate biosynthetic process"/>
    <property type="evidence" value="ECO:0007669"/>
    <property type="project" value="TreeGrafter"/>
</dbReference>
<evidence type="ECO:0000256" key="5">
    <source>
        <dbReference type="ARBA" id="ARBA00022679"/>
    </source>
</evidence>
<name>A0AAI8VKU5_9PEZI</name>
<keyword evidence="4 7" id="KW-0032">Aminotransferase</keyword>
<comment type="catalytic activity">
    <reaction evidence="7">
        <text>L-aspartate + 2-oxoglutarate = oxaloacetate + L-glutamate</text>
        <dbReference type="Rhea" id="RHEA:21824"/>
        <dbReference type="ChEBI" id="CHEBI:16452"/>
        <dbReference type="ChEBI" id="CHEBI:16810"/>
        <dbReference type="ChEBI" id="CHEBI:29985"/>
        <dbReference type="ChEBI" id="CHEBI:29991"/>
        <dbReference type="EC" id="2.6.1.1"/>
    </reaction>
</comment>
<dbReference type="PRINTS" id="PR00799">
    <property type="entry name" value="TRANSAMINASE"/>
</dbReference>
<evidence type="ECO:0000256" key="3">
    <source>
        <dbReference type="ARBA" id="ARBA00011738"/>
    </source>
</evidence>
<comment type="similarity">
    <text evidence="2">Belongs to the class-I pyridoxal-phosphate-dependent aminotransferase family.</text>
</comment>
<dbReference type="Pfam" id="PF00155">
    <property type="entry name" value="Aminotran_1_2"/>
    <property type="match status" value="1"/>
</dbReference>
<dbReference type="InterPro" id="IPR004839">
    <property type="entry name" value="Aminotransferase_I/II_large"/>
</dbReference>
<dbReference type="GO" id="GO:0004069">
    <property type="term" value="F:L-aspartate:2-oxoglutarate aminotransferase activity"/>
    <property type="evidence" value="ECO:0007669"/>
    <property type="project" value="UniProtKB-EC"/>
</dbReference>
<dbReference type="FunFam" id="3.40.640.10:FF:000066">
    <property type="entry name" value="Aspartate aminotransferase"/>
    <property type="match status" value="1"/>
</dbReference>
<evidence type="ECO:0000313" key="10">
    <source>
        <dbReference type="Proteomes" id="UP001295740"/>
    </source>
</evidence>
<protein>
    <recommendedName>
        <fullName evidence="7">Aspartate aminotransferase</fullName>
        <ecNumber evidence="7">2.6.1.1</ecNumber>
    </recommendedName>
</protein>
<comment type="cofactor">
    <cofactor evidence="1">
        <name>pyridoxal 5'-phosphate</name>
        <dbReference type="ChEBI" id="CHEBI:597326"/>
    </cofactor>
</comment>
<reference evidence="9" key="1">
    <citation type="submission" date="2023-10" db="EMBL/GenBank/DDBJ databases">
        <authorList>
            <person name="Hackl T."/>
        </authorList>
    </citation>
    <scope>NUCLEOTIDE SEQUENCE</scope>
</reference>
<comment type="subunit">
    <text evidence="3 7">Homodimer.</text>
</comment>
<keyword evidence="5 7" id="KW-0808">Transferase</keyword>
<evidence type="ECO:0000259" key="8">
    <source>
        <dbReference type="Pfam" id="PF00155"/>
    </source>
</evidence>
<accession>A0AAI8VKU5</accession>
<dbReference type="EC" id="2.6.1.1" evidence="7"/>
<feature type="domain" description="Aminotransferase class I/classII large" evidence="8">
    <location>
        <begin position="36"/>
        <end position="402"/>
    </location>
</feature>
<dbReference type="PANTHER" id="PTHR11879:SF20">
    <property type="entry name" value="ASPARTATE AMINOTRANSFERASE"/>
    <property type="match status" value="1"/>
</dbReference>
<dbReference type="EMBL" id="CAUWAG010000010">
    <property type="protein sequence ID" value="CAJ2506733.1"/>
    <property type="molecule type" value="Genomic_DNA"/>
</dbReference>
<dbReference type="Proteomes" id="UP001295740">
    <property type="component" value="Unassembled WGS sequence"/>
</dbReference>
<evidence type="ECO:0000256" key="2">
    <source>
        <dbReference type="ARBA" id="ARBA00007441"/>
    </source>
</evidence>
<evidence type="ECO:0000256" key="6">
    <source>
        <dbReference type="ARBA" id="ARBA00022898"/>
    </source>
</evidence>
<gene>
    <name evidence="9" type="ORF">KHLLAP_LOCUS7201</name>
</gene>
<evidence type="ECO:0000256" key="7">
    <source>
        <dbReference type="RuleBase" id="RU000480"/>
    </source>
</evidence>
<dbReference type="GO" id="GO:0030170">
    <property type="term" value="F:pyridoxal phosphate binding"/>
    <property type="evidence" value="ECO:0007669"/>
    <property type="project" value="InterPro"/>
</dbReference>
<dbReference type="PANTHER" id="PTHR11879">
    <property type="entry name" value="ASPARTATE AMINOTRANSFERASE"/>
    <property type="match status" value="1"/>
</dbReference>
<dbReference type="InterPro" id="IPR015424">
    <property type="entry name" value="PyrdxlP-dep_Trfase"/>
</dbReference>
<keyword evidence="10" id="KW-1185">Reference proteome</keyword>
<dbReference type="GO" id="GO:0005829">
    <property type="term" value="C:cytosol"/>
    <property type="evidence" value="ECO:0007669"/>
    <property type="project" value="TreeGrafter"/>
</dbReference>
<dbReference type="NCBIfam" id="NF006719">
    <property type="entry name" value="PRK09257.1"/>
    <property type="match status" value="1"/>
</dbReference>
<dbReference type="InterPro" id="IPR004838">
    <property type="entry name" value="NHTrfase_class1_PyrdxlP-BS"/>
</dbReference>
<dbReference type="PROSITE" id="PS00105">
    <property type="entry name" value="AA_TRANSFER_CLASS_1"/>
    <property type="match status" value="1"/>
</dbReference>
<dbReference type="SUPFAM" id="SSF53383">
    <property type="entry name" value="PLP-dependent transferases"/>
    <property type="match status" value="1"/>
</dbReference>
<dbReference type="InterPro" id="IPR015421">
    <property type="entry name" value="PyrdxlP-dep_Trfase_major"/>
</dbReference>
<dbReference type="InterPro" id="IPR000796">
    <property type="entry name" value="Asp_trans"/>
</dbReference>
<dbReference type="InterPro" id="IPR015422">
    <property type="entry name" value="PyrdxlP-dep_Trfase_small"/>
</dbReference>
<evidence type="ECO:0000256" key="4">
    <source>
        <dbReference type="ARBA" id="ARBA00022576"/>
    </source>
</evidence>
<dbReference type="Gene3D" id="3.40.640.10">
    <property type="entry name" value="Type I PLP-dependent aspartate aminotransferase-like (Major domain)"/>
    <property type="match status" value="1"/>
</dbReference>
<comment type="miscellaneous">
    <text evidence="7">In eukaryotes there are cytoplasmic, mitochondrial and chloroplastic isozymes.</text>
</comment>